<evidence type="ECO:0000313" key="1">
    <source>
        <dbReference type="Proteomes" id="UP000887540"/>
    </source>
</evidence>
<reference evidence="2" key="1">
    <citation type="submission" date="2022-11" db="UniProtKB">
        <authorList>
            <consortium name="WormBaseParasite"/>
        </authorList>
    </citation>
    <scope>IDENTIFICATION</scope>
</reference>
<evidence type="ECO:0000313" key="2">
    <source>
        <dbReference type="WBParaSite" id="ACRNAN_scaffold3198.g8260.t1"/>
    </source>
</evidence>
<dbReference type="AlphaFoldDB" id="A0A914DPI9"/>
<organism evidence="1 2">
    <name type="scientific">Acrobeloides nanus</name>
    <dbReference type="NCBI Taxonomy" id="290746"/>
    <lineage>
        <taxon>Eukaryota</taxon>
        <taxon>Metazoa</taxon>
        <taxon>Ecdysozoa</taxon>
        <taxon>Nematoda</taxon>
        <taxon>Chromadorea</taxon>
        <taxon>Rhabditida</taxon>
        <taxon>Tylenchina</taxon>
        <taxon>Cephalobomorpha</taxon>
        <taxon>Cephaloboidea</taxon>
        <taxon>Cephalobidae</taxon>
        <taxon>Acrobeloides</taxon>
    </lineage>
</organism>
<sequence>MDVNEEDRKSFKKLRSMRSFVGRVRSSQDGYIKYASTMEKLENANLEKAKTALGENPLLKDSGLVAGKRQVVFATEKDVELLTSCSTLYLDGAFKPASKLFNQVWTVAGEYKHHFVPCVFSLLTNKDTESYIFVLNELKIRGVNPSKVHGDFEAGEIAAINERTWVGGEIDGKMKRPKYSFATWHYYKIAEEMEARTNNALEAFNRSLQEKQQTSNLQTVVDADRSHYRADTRDLQVRDVCRKVDWFADDKLTYLDSLVSILRPDRFV</sequence>
<keyword evidence="1" id="KW-1185">Reference proteome</keyword>
<dbReference type="Proteomes" id="UP000887540">
    <property type="component" value="Unplaced"/>
</dbReference>
<accession>A0A914DPI9</accession>
<name>A0A914DPI9_9BILA</name>
<protein>
    <submittedName>
        <fullName evidence="2">MULE transposase domain-containing protein</fullName>
    </submittedName>
</protein>
<proteinExistence type="predicted"/>
<dbReference type="WBParaSite" id="ACRNAN_scaffold3198.g8260.t1">
    <property type="protein sequence ID" value="ACRNAN_scaffold3198.g8260.t1"/>
    <property type="gene ID" value="ACRNAN_scaffold3198.g8260"/>
</dbReference>